<gene>
    <name evidence="2" type="ORF">EJA10_22595</name>
</gene>
<proteinExistence type="predicted"/>
<accession>A0A3R9EUK4</accession>
<evidence type="ECO:0000313" key="3">
    <source>
        <dbReference type="Proteomes" id="UP000279911"/>
    </source>
</evidence>
<dbReference type="AlphaFoldDB" id="A0A3R9EUK4"/>
<name>A0A3R9EUK4_9BACI</name>
<dbReference type="InterPro" id="IPR024079">
    <property type="entry name" value="MetalloPept_cat_dom_sf"/>
</dbReference>
<evidence type="ECO:0008006" key="4">
    <source>
        <dbReference type="Google" id="ProtNLM"/>
    </source>
</evidence>
<dbReference type="Gene3D" id="3.40.390.10">
    <property type="entry name" value="Collagenase (Catalytic Domain)"/>
    <property type="match status" value="1"/>
</dbReference>
<protein>
    <recommendedName>
        <fullName evidence="4">Peptidase M10 metallopeptidase domain-containing protein</fullName>
    </recommendedName>
</protein>
<evidence type="ECO:0000256" key="1">
    <source>
        <dbReference type="SAM" id="SignalP"/>
    </source>
</evidence>
<feature type="signal peptide" evidence="1">
    <location>
        <begin position="1"/>
        <end position="22"/>
    </location>
</feature>
<sequence length="193" mass="21816">MMKKVSFIITLAVMLWTGLVTAASAEDIDWNKRLTSGTNIAYWIDSGCEYTVSIPNAVNKLMNPSGMTNPLIISKTTVKSSSKMDFYQNYVNNGIYASTSVFRKNSSGVYYQMPVSEKDTYDWVYGEIKINDYKMGQLTSTPREKVIIHEMLHVYGLKDLYLYENRSSIMYGYSDGTATTLTSDANNVLKAKY</sequence>
<dbReference type="OrthoDB" id="2148705at2"/>
<keyword evidence="1" id="KW-0732">Signal</keyword>
<dbReference type="Proteomes" id="UP000279911">
    <property type="component" value="Unassembled WGS sequence"/>
</dbReference>
<dbReference type="EMBL" id="RSFW01000037">
    <property type="protein sequence ID" value="RSD21090.1"/>
    <property type="molecule type" value="Genomic_DNA"/>
</dbReference>
<evidence type="ECO:0000313" key="2">
    <source>
        <dbReference type="EMBL" id="RSD21090.1"/>
    </source>
</evidence>
<feature type="chain" id="PRO_5018594579" description="Peptidase M10 metallopeptidase domain-containing protein" evidence="1">
    <location>
        <begin position="23"/>
        <end position="193"/>
    </location>
</feature>
<dbReference type="GO" id="GO:0008237">
    <property type="term" value="F:metallopeptidase activity"/>
    <property type="evidence" value="ECO:0007669"/>
    <property type="project" value="InterPro"/>
</dbReference>
<comment type="caution">
    <text evidence="2">The sequence shown here is derived from an EMBL/GenBank/DDBJ whole genome shotgun (WGS) entry which is preliminary data.</text>
</comment>
<reference evidence="3" key="1">
    <citation type="submission" date="2018-12" db="EMBL/GenBank/DDBJ databases">
        <title>Bacillus chawlae sp. nov., Bacillus glennii sp. nov., and Bacillus saganii sp. nov. Isolated from the Vehicle Assembly Building at Kennedy Space Center where the Viking Spacecraft were Assembled.</title>
        <authorList>
            <person name="Seuylemezian A."/>
            <person name="Vaishampayan P."/>
        </authorList>
    </citation>
    <scope>NUCLEOTIDE SEQUENCE [LARGE SCALE GENOMIC DNA]</scope>
    <source>
        <strain evidence="3">DSM 13966</strain>
    </source>
</reference>
<dbReference type="SUPFAM" id="SSF55486">
    <property type="entry name" value="Metalloproteases ('zincins'), catalytic domain"/>
    <property type="match status" value="1"/>
</dbReference>
<organism evidence="2 3">
    <name type="scientific">Mesobacillus subterraneus</name>
    <dbReference type="NCBI Taxonomy" id="285983"/>
    <lineage>
        <taxon>Bacteria</taxon>
        <taxon>Bacillati</taxon>
        <taxon>Bacillota</taxon>
        <taxon>Bacilli</taxon>
        <taxon>Bacillales</taxon>
        <taxon>Bacillaceae</taxon>
        <taxon>Mesobacillus</taxon>
    </lineage>
</organism>
<dbReference type="RefSeq" id="WP_125482267.1">
    <property type="nucleotide sequence ID" value="NZ_RSFW01000037.1"/>
</dbReference>